<reference evidence="2 3" key="1">
    <citation type="journal article" date="2015" name="Nature">
        <title>rRNA introns, odd ribosomes, and small enigmatic genomes across a large radiation of phyla.</title>
        <authorList>
            <person name="Brown C.T."/>
            <person name="Hug L.A."/>
            <person name="Thomas B.C."/>
            <person name="Sharon I."/>
            <person name="Castelle C.J."/>
            <person name="Singh A."/>
            <person name="Wilkins M.J."/>
            <person name="Williams K.H."/>
            <person name="Banfield J.F."/>
        </authorList>
    </citation>
    <scope>NUCLEOTIDE SEQUENCE [LARGE SCALE GENOMIC DNA]</scope>
</reference>
<keyword evidence="1" id="KW-0812">Transmembrane</keyword>
<dbReference type="AlphaFoldDB" id="A0A0G1Q2T0"/>
<feature type="transmembrane region" description="Helical" evidence="1">
    <location>
        <begin position="119"/>
        <end position="143"/>
    </location>
</feature>
<comment type="caution">
    <text evidence="2">The sequence shown here is derived from an EMBL/GenBank/DDBJ whole genome shotgun (WGS) entry which is preliminary data.</text>
</comment>
<sequence>MKKIISKNPLFFAFVTPAVTDTIVTLLGQDPAYWINHRVINEASPVYFFLLASPFVYIIGSLIWYIFWYWTFKHLKEPLNLAITLLFLIGHSWGSSSWIHKFLLDKRIYNLFSQNSTMFGWGLIILYFVAISSIATYCLRIYINQRRNG</sequence>
<name>A0A0G1Q2T0_9BACT</name>
<dbReference type="Proteomes" id="UP000034086">
    <property type="component" value="Unassembled WGS sequence"/>
</dbReference>
<protein>
    <submittedName>
        <fullName evidence="2">Uncharacterized protein</fullName>
    </submittedName>
</protein>
<evidence type="ECO:0000256" key="1">
    <source>
        <dbReference type="SAM" id="Phobius"/>
    </source>
</evidence>
<organism evidence="2 3">
    <name type="scientific">Candidatus Woesebacteria bacterium GW2011_GWE1_45_18</name>
    <dbReference type="NCBI Taxonomy" id="1618598"/>
    <lineage>
        <taxon>Bacteria</taxon>
        <taxon>Candidatus Woeseibacteriota</taxon>
    </lineage>
</organism>
<keyword evidence="1" id="KW-1133">Transmembrane helix</keyword>
<feature type="transmembrane region" description="Helical" evidence="1">
    <location>
        <begin position="44"/>
        <end position="67"/>
    </location>
</feature>
<gene>
    <name evidence="2" type="ORF">UX03_C0023G0005</name>
</gene>
<proteinExistence type="predicted"/>
<evidence type="ECO:0000313" key="3">
    <source>
        <dbReference type="Proteomes" id="UP000034086"/>
    </source>
</evidence>
<evidence type="ECO:0000313" key="2">
    <source>
        <dbReference type="EMBL" id="KKU02980.1"/>
    </source>
</evidence>
<feature type="transmembrane region" description="Helical" evidence="1">
    <location>
        <begin position="79"/>
        <end position="99"/>
    </location>
</feature>
<dbReference type="EMBL" id="LCKQ01000023">
    <property type="protein sequence ID" value="KKU02980.1"/>
    <property type="molecule type" value="Genomic_DNA"/>
</dbReference>
<keyword evidence="1" id="KW-0472">Membrane</keyword>
<accession>A0A0G1Q2T0</accession>